<gene>
    <name evidence="2" type="ORF">RSOL_045890</name>
</gene>
<reference evidence="3" key="1">
    <citation type="journal article" date="2014" name="Genome Announc.">
        <title>Draft genome sequence of the plant-pathogenic soil fungus Rhizoctonia solani anastomosis group 3 strain Rhs1AP.</title>
        <authorList>
            <person name="Cubeta M.A."/>
            <person name="Thomas E."/>
            <person name="Dean R.A."/>
            <person name="Jabaji S."/>
            <person name="Neate S.M."/>
            <person name="Tavantzis S."/>
            <person name="Toda T."/>
            <person name="Vilgalys R."/>
            <person name="Bharathan N."/>
            <person name="Fedorova-Abrams N."/>
            <person name="Pakala S.B."/>
            <person name="Pakala S.M."/>
            <person name="Zafar N."/>
            <person name="Joardar V."/>
            <person name="Losada L."/>
            <person name="Nierman W.C."/>
        </authorList>
    </citation>
    <scope>NUCLEOTIDE SEQUENCE [LARGE SCALE GENOMIC DNA]</scope>
    <source>
        <strain evidence="3">AG-3</strain>
    </source>
</reference>
<dbReference type="OrthoDB" id="3258844at2759"/>
<organism evidence="2 3">
    <name type="scientific">Rhizoctonia solani AG-3 Rhs1AP</name>
    <dbReference type="NCBI Taxonomy" id="1086054"/>
    <lineage>
        <taxon>Eukaryota</taxon>
        <taxon>Fungi</taxon>
        <taxon>Dikarya</taxon>
        <taxon>Basidiomycota</taxon>
        <taxon>Agaricomycotina</taxon>
        <taxon>Agaricomycetes</taxon>
        <taxon>Cantharellales</taxon>
        <taxon>Ceratobasidiaceae</taxon>
        <taxon>Rhizoctonia</taxon>
    </lineage>
</organism>
<comment type="caution">
    <text evidence="2">The sequence shown here is derived from an EMBL/GenBank/DDBJ whole genome shotgun (WGS) entry which is preliminary data.</text>
</comment>
<evidence type="ECO:0000256" key="1">
    <source>
        <dbReference type="SAM" id="MobiDB-lite"/>
    </source>
</evidence>
<proteinExistence type="predicted"/>
<protein>
    <submittedName>
        <fullName evidence="2">Uncharacterized protein</fullName>
    </submittedName>
</protein>
<dbReference type="EMBL" id="JATN01000322">
    <property type="protein sequence ID" value="EUC54398.1"/>
    <property type="molecule type" value="Genomic_DNA"/>
</dbReference>
<evidence type="ECO:0000313" key="2">
    <source>
        <dbReference type="EMBL" id="EUC54398.1"/>
    </source>
</evidence>
<name>X8IW79_9AGAM</name>
<sequence length="570" mass="64297">MPTQPNRDSSSELAISKLRKATLIGTFTVLLRQTRNHPDQRALDRVWVDELAKRIGAPEVLNRALHPISVILEDNTWNDALLHLLGEKGKDSAPNLPDGVDVLVFAGQHRLAMLLELDLGGPDQLWWHAQVYKKDERVNRAICNLTRNEELMDTIADALSRVHIANVFSAGSWMRITTGRLYMVAVGLIREMTTQVDQLTEGMSEVPDEVLTLQPRVCLVSKIGGHGSKRKSRSHAWDILPGGREAALGRAILRPPNFVTRLNPKKDDPWSLPHMVLLPSCLGSRLVEDELKLMQTVTNHVLKMITTEEEFNNYYNKGNPETLEGATDHPAGMIAHFINKKHPNDPNVLSYEYKILHAVWASRAKLHEQLEEQNIPSVESTDENHYQRLIETSKDWWGVMRLFKVSRLHSRFKLTISKEFKSGTSALDTIGTNDQAAQKHRPIPMSHNLDMVMEDESVLDDVLTDPYLSEEENENANYTSTKERKGGDRRLANVMDQMKGAMDSMTRNESRAMTELLEQILASRENSEMEHMVKGLVSKGKRIMSKLETLRQVDYDSSTEIPGGGSDGGD</sequence>
<feature type="region of interest" description="Disordered" evidence="1">
    <location>
        <begin position="467"/>
        <end position="490"/>
    </location>
</feature>
<dbReference type="AlphaFoldDB" id="X8IW79"/>
<accession>X8IW79</accession>
<dbReference type="Proteomes" id="UP000030108">
    <property type="component" value="Unassembled WGS sequence"/>
</dbReference>
<feature type="non-terminal residue" evidence="2">
    <location>
        <position position="570"/>
    </location>
</feature>
<evidence type="ECO:0000313" key="3">
    <source>
        <dbReference type="Proteomes" id="UP000030108"/>
    </source>
</evidence>
<feature type="compositionally biased region" description="Basic and acidic residues" evidence="1">
    <location>
        <begin position="481"/>
        <end position="490"/>
    </location>
</feature>